<keyword evidence="3" id="KW-0862">Zinc</keyword>
<name>A0A931MJG8_9SPHN</name>
<reference evidence="5" key="1">
    <citation type="submission" date="2020-11" db="EMBL/GenBank/DDBJ databases">
        <title>Novosphingobium aureum sp. nov., a marine bacterium isolated from sediment of a salt flat.</title>
        <authorList>
            <person name="Yoo Y."/>
            <person name="Kim J.-J."/>
        </authorList>
    </citation>
    <scope>NUCLEOTIDE SEQUENCE</scope>
    <source>
        <strain evidence="5">YJ-S2-02</strain>
    </source>
</reference>
<evidence type="ECO:0000313" key="5">
    <source>
        <dbReference type="EMBL" id="MBH0111802.1"/>
    </source>
</evidence>
<dbReference type="GO" id="GO:0032259">
    <property type="term" value="P:methylation"/>
    <property type="evidence" value="ECO:0007669"/>
    <property type="project" value="UniProtKB-KW"/>
</dbReference>
<organism evidence="5 6">
    <name type="scientific">Novosphingobium aureum</name>
    <dbReference type="NCBI Taxonomy" id="2792964"/>
    <lineage>
        <taxon>Bacteria</taxon>
        <taxon>Pseudomonadati</taxon>
        <taxon>Pseudomonadota</taxon>
        <taxon>Alphaproteobacteria</taxon>
        <taxon>Sphingomonadales</taxon>
        <taxon>Sphingomonadaceae</taxon>
        <taxon>Novosphingobium</taxon>
    </lineage>
</organism>
<dbReference type="AlphaFoldDB" id="A0A931MJG8"/>
<dbReference type="RefSeq" id="WP_197160406.1">
    <property type="nucleotide sequence ID" value="NZ_JADZGI010000001.1"/>
</dbReference>
<feature type="binding site" evidence="3">
    <location>
        <position position="291"/>
    </location>
    <ligand>
        <name>Zn(2+)</name>
        <dbReference type="ChEBI" id="CHEBI:29105"/>
    </ligand>
</feature>
<feature type="domain" description="Hcy-binding" evidence="4">
    <location>
        <begin position="1"/>
        <end position="306"/>
    </location>
</feature>
<accession>A0A931MJG8</accession>
<evidence type="ECO:0000256" key="3">
    <source>
        <dbReference type="PROSITE-ProRule" id="PRU00333"/>
    </source>
</evidence>
<dbReference type="InterPro" id="IPR003726">
    <property type="entry name" value="HCY_dom"/>
</dbReference>
<dbReference type="GO" id="GO:0008168">
    <property type="term" value="F:methyltransferase activity"/>
    <property type="evidence" value="ECO:0007669"/>
    <property type="project" value="UniProtKB-UniRule"/>
</dbReference>
<keyword evidence="6" id="KW-1185">Reference proteome</keyword>
<evidence type="ECO:0000313" key="6">
    <source>
        <dbReference type="Proteomes" id="UP000617634"/>
    </source>
</evidence>
<dbReference type="Proteomes" id="UP000617634">
    <property type="component" value="Unassembled WGS sequence"/>
</dbReference>
<proteinExistence type="predicted"/>
<gene>
    <name evidence="5" type="ORF">I5E68_02400</name>
</gene>
<evidence type="ECO:0000256" key="1">
    <source>
        <dbReference type="ARBA" id="ARBA00022603"/>
    </source>
</evidence>
<feature type="binding site" evidence="3">
    <location>
        <position position="292"/>
    </location>
    <ligand>
        <name>Zn(2+)</name>
        <dbReference type="ChEBI" id="CHEBI:29105"/>
    </ligand>
</feature>
<dbReference type="GO" id="GO:0046872">
    <property type="term" value="F:metal ion binding"/>
    <property type="evidence" value="ECO:0007669"/>
    <property type="project" value="UniProtKB-KW"/>
</dbReference>
<dbReference type="PANTHER" id="PTHR11103">
    <property type="entry name" value="SLR1189 PROTEIN"/>
    <property type="match status" value="1"/>
</dbReference>
<dbReference type="PROSITE" id="PS50970">
    <property type="entry name" value="HCY"/>
    <property type="match status" value="1"/>
</dbReference>
<keyword evidence="3" id="KW-0479">Metal-binding</keyword>
<dbReference type="EMBL" id="JADZGI010000001">
    <property type="protein sequence ID" value="MBH0111802.1"/>
    <property type="molecule type" value="Genomic_DNA"/>
</dbReference>
<comment type="cofactor">
    <cofactor evidence="3">
        <name>Zn(2+)</name>
        <dbReference type="ChEBI" id="CHEBI:29105"/>
    </cofactor>
</comment>
<dbReference type="Gene3D" id="3.20.20.330">
    <property type="entry name" value="Homocysteine-binding-like domain"/>
    <property type="match status" value="1"/>
</dbReference>
<dbReference type="Pfam" id="PF02574">
    <property type="entry name" value="S-methyl_trans"/>
    <property type="match status" value="1"/>
</dbReference>
<protein>
    <submittedName>
        <fullName evidence="5">Homocysteine S-methyltransferase family protein</fullName>
    </submittedName>
</protein>
<keyword evidence="2 3" id="KW-0808">Transferase</keyword>
<dbReference type="InterPro" id="IPR036589">
    <property type="entry name" value="HCY_dom_sf"/>
</dbReference>
<comment type="caution">
    <text evidence="5">The sequence shown here is derived from an EMBL/GenBank/DDBJ whole genome shotgun (WGS) entry which is preliminary data.</text>
</comment>
<evidence type="ECO:0000259" key="4">
    <source>
        <dbReference type="PROSITE" id="PS50970"/>
    </source>
</evidence>
<keyword evidence="1 3" id="KW-0489">Methyltransferase</keyword>
<evidence type="ECO:0000256" key="2">
    <source>
        <dbReference type="ARBA" id="ARBA00022679"/>
    </source>
</evidence>
<dbReference type="PANTHER" id="PTHR11103:SF18">
    <property type="entry name" value="SLR1189 PROTEIN"/>
    <property type="match status" value="1"/>
</dbReference>
<feature type="binding site" evidence="3">
    <location>
        <position position="222"/>
    </location>
    <ligand>
        <name>Zn(2+)</name>
        <dbReference type="ChEBI" id="CHEBI:29105"/>
    </ligand>
</feature>
<dbReference type="SUPFAM" id="SSF82282">
    <property type="entry name" value="Homocysteine S-methyltransferase"/>
    <property type="match status" value="1"/>
</dbReference>
<sequence length="311" mass="33451">MAHLPQLDRVFLADGGLETDLIYNRGIDLPCFAAIVLMRSPEGRRALEDYYREYIALALARGCGLVLETPTWRAGSDWAQPLGLDLEELAALNRAAVAMLHALQAQVGEGLCEIVVSGCIGPRGDGYEAGRIMTPNEARDYHLWQARALQAGGADMLSGITMTNLPEAIGLTEAARMLAMPVAISFTVETDGRLPGGETLAEAVSGLDRATGAYPAYFMVNCAHPTHYESAFEPGAAWTRRIGGVRANASRCSHAELDAMTQLDRGDPQELAQAYSAMRERMDWINVLGGCCGTDLAHVRAIAEACMPPSQ</sequence>